<feature type="transmembrane region" description="Helical" evidence="2">
    <location>
        <begin position="69"/>
        <end position="89"/>
    </location>
</feature>
<feature type="compositionally biased region" description="Basic and acidic residues" evidence="1">
    <location>
        <begin position="314"/>
        <end position="361"/>
    </location>
</feature>
<protein>
    <submittedName>
        <fullName evidence="4">Membrane protein</fullName>
    </submittedName>
</protein>
<sequence>MNALAIAIALSIASASAYAAGAVVQERVAAHGTGILASLRIPHWWLSVALNGAGAGLHVGALAFGPLSIVQPLGLLTLVFALPMGAAVIGRRVAAVHWRGAALTIAGLGLLVITAPMGSARELDSTEVLTVAMLGGGTVLGLTLLARQIHAATSSGLLYAVASGIAFACSSALTQTVSLQVTASGPLAVLSPAAFTLAAFMSAGVLLSQAAYRDGGLGAPLATVSLSNPVASAVIGMLLLDERFVGGAAGGGVAATGGVLAITGVLLLTRPADSEIIETPETSAGDPATATSRDGRDGVPARDADTAGAASRDSAARDTAVHDAATRDAAPRDAATREATGRDAAGRDATARDATARDAAVRDAPPARGAAATRAAGARDDEPVPDAVAIIPGRRRSQLVVGDRGLPSCAVPGGPRRRLIRPGRGFYPRPGRRPNN</sequence>
<feature type="transmembrane region" description="Helical" evidence="2">
    <location>
        <begin position="96"/>
        <end position="116"/>
    </location>
</feature>
<dbReference type="EMBL" id="JAUSUZ010000001">
    <property type="protein sequence ID" value="MDQ0370348.1"/>
    <property type="molecule type" value="Genomic_DNA"/>
</dbReference>
<keyword evidence="2" id="KW-0472">Membrane</keyword>
<dbReference type="PANTHER" id="PTHR40761:SF1">
    <property type="entry name" value="CONSERVED INTEGRAL MEMBRANE ALANINE VALINE AND LEUCINE RICH PROTEIN-RELATED"/>
    <property type="match status" value="1"/>
</dbReference>
<dbReference type="RefSeq" id="WP_307246242.1">
    <property type="nucleotide sequence ID" value="NZ_JAUSUZ010000001.1"/>
</dbReference>
<accession>A0AAE3W5N7</accession>
<keyword evidence="2" id="KW-0812">Transmembrane</keyword>
<keyword evidence="3" id="KW-0732">Signal</keyword>
<feature type="transmembrane region" description="Helical" evidence="2">
    <location>
        <begin position="128"/>
        <end position="145"/>
    </location>
</feature>
<dbReference type="Proteomes" id="UP001240236">
    <property type="component" value="Unassembled WGS sequence"/>
</dbReference>
<organism evidence="4 5">
    <name type="scientific">Catenuloplanes indicus</name>
    <dbReference type="NCBI Taxonomy" id="137267"/>
    <lineage>
        <taxon>Bacteria</taxon>
        <taxon>Bacillati</taxon>
        <taxon>Actinomycetota</taxon>
        <taxon>Actinomycetes</taxon>
        <taxon>Micromonosporales</taxon>
        <taxon>Micromonosporaceae</taxon>
        <taxon>Catenuloplanes</taxon>
    </lineage>
</organism>
<gene>
    <name evidence="4" type="ORF">J2S42_007017</name>
</gene>
<feature type="region of interest" description="Disordered" evidence="1">
    <location>
        <begin position="404"/>
        <end position="436"/>
    </location>
</feature>
<feature type="region of interest" description="Disordered" evidence="1">
    <location>
        <begin position="276"/>
        <end position="386"/>
    </location>
</feature>
<keyword evidence="5" id="KW-1185">Reference proteome</keyword>
<feature type="compositionally biased region" description="Basic and acidic residues" evidence="1">
    <location>
        <begin position="293"/>
        <end position="305"/>
    </location>
</feature>
<reference evidence="4 5" key="1">
    <citation type="submission" date="2023-07" db="EMBL/GenBank/DDBJ databases">
        <title>Sequencing the genomes of 1000 actinobacteria strains.</title>
        <authorList>
            <person name="Klenk H.-P."/>
        </authorList>
    </citation>
    <scope>NUCLEOTIDE SEQUENCE [LARGE SCALE GENOMIC DNA]</scope>
    <source>
        <strain evidence="4 5">DSM 44709</strain>
    </source>
</reference>
<evidence type="ECO:0000256" key="2">
    <source>
        <dbReference type="SAM" id="Phobius"/>
    </source>
</evidence>
<keyword evidence="2" id="KW-1133">Transmembrane helix</keyword>
<feature type="chain" id="PRO_5042252449" evidence="3">
    <location>
        <begin position="20"/>
        <end position="436"/>
    </location>
</feature>
<evidence type="ECO:0000256" key="1">
    <source>
        <dbReference type="SAM" id="MobiDB-lite"/>
    </source>
</evidence>
<evidence type="ECO:0000313" key="5">
    <source>
        <dbReference type="Proteomes" id="UP001240236"/>
    </source>
</evidence>
<feature type="signal peptide" evidence="3">
    <location>
        <begin position="1"/>
        <end position="19"/>
    </location>
</feature>
<dbReference type="NCBIfam" id="NF038012">
    <property type="entry name" value="DMT_1"/>
    <property type="match status" value="1"/>
</dbReference>
<feature type="transmembrane region" description="Helical" evidence="2">
    <location>
        <begin position="219"/>
        <end position="240"/>
    </location>
</feature>
<feature type="transmembrane region" description="Helical" evidence="2">
    <location>
        <begin position="187"/>
        <end position="207"/>
    </location>
</feature>
<feature type="compositionally biased region" description="Low complexity" evidence="1">
    <location>
        <begin position="362"/>
        <end position="376"/>
    </location>
</feature>
<dbReference type="AlphaFoldDB" id="A0AAE3W5N7"/>
<comment type="caution">
    <text evidence="4">The sequence shown here is derived from an EMBL/GenBank/DDBJ whole genome shotgun (WGS) entry which is preliminary data.</text>
</comment>
<name>A0AAE3W5N7_9ACTN</name>
<dbReference type="PANTHER" id="PTHR40761">
    <property type="entry name" value="CONSERVED INTEGRAL MEMBRANE ALANINE VALINE AND LEUCINE RICH PROTEIN-RELATED"/>
    <property type="match status" value="1"/>
</dbReference>
<feature type="transmembrane region" description="Helical" evidence="2">
    <location>
        <begin position="157"/>
        <end position="175"/>
    </location>
</feature>
<evidence type="ECO:0000256" key="3">
    <source>
        <dbReference type="SAM" id="SignalP"/>
    </source>
</evidence>
<evidence type="ECO:0000313" key="4">
    <source>
        <dbReference type="EMBL" id="MDQ0370348.1"/>
    </source>
</evidence>
<proteinExistence type="predicted"/>
<feature type="transmembrane region" description="Helical" evidence="2">
    <location>
        <begin position="246"/>
        <end position="268"/>
    </location>
</feature>